<organism evidence="4 5">
    <name type="scientific">Drosophila busckii</name>
    <name type="common">Fruit fly</name>
    <dbReference type="NCBI Taxonomy" id="30019"/>
    <lineage>
        <taxon>Eukaryota</taxon>
        <taxon>Metazoa</taxon>
        <taxon>Ecdysozoa</taxon>
        <taxon>Arthropoda</taxon>
        <taxon>Hexapoda</taxon>
        <taxon>Insecta</taxon>
        <taxon>Pterygota</taxon>
        <taxon>Neoptera</taxon>
        <taxon>Endopterygota</taxon>
        <taxon>Diptera</taxon>
        <taxon>Brachycera</taxon>
        <taxon>Muscomorpha</taxon>
        <taxon>Ephydroidea</taxon>
        <taxon>Drosophilidae</taxon>
        <taxon>Drosophila</taxon>
    </lineage>
</organism>
<evidence type="ECO:0000313" key="4">
    <source>
        <dbReference type="EMBL" id="ALC42285.1"/>
    </source>
</evidence>
<dbReference type="OMA" id="EMVREYD"/>
<feature type="domain" description="EF-hand" evidence="3">
    <location>
        <begin position="42"/>
        <end position="77"/>
    </location>
</feature>
<dbReference type="SUPFAM" id="SSF47473">
    <property type="entry name" value="EF-hand"/>
    <property type="match status" value="1"/>
</dbReference>
<keyword evidence="1" id="KW-0677">Repeat</keyword>
<dbReference type="SMART" id="SM00054">
    <property type="entry name" value="EFh"/>
    <property type="match status" value="4"/>
</dbReference>
<dbReference type="InterPro" id="IPR002048">
    <property type="entry name" value="EF_hand_dom"/>
</dbReference>
<name>A0A0M4EHZ5_DROBS</name>
<keyword evidence="5" id="KW-1185">Reference proteome</keyword>
<dbReference type="OrthoDB" id="26525at2759"/>
<feature type="domain" description="EF-hand" evidence="3">
    <location>
        <begin position="79"/>
        <end position="114"/>
    </location>
</feature>
<dbReference type="InterPro" id="IPR011992">
    <property type="entry name" value="EF-hand-dom_pair"/>
</dbReference>
<dbReference type="PANTHER" id="PTHR23048:SF0">
    <property type="entry name" value="CALMODULIN LIKE 3"/>
    <property type="match status" value="1"/>
</dbReference>
<dbReference type="CDD" id="cd00051">
    <property type="entry name" value="EFh"/>
    <property type="match status" value="2"/>
</dbReference>
<dbReference type="PROSITE" id="PS00018">
    <property type="entry name" value="EF_HAND_1"/>
    <property type="match status" value="2"/>
</dbReference>
<keyword evidence="2" id="KW-0106">Calcium</keyword>
<dbReference type="InterPro" id="IPR018247">
    <property type="entry name" value="EF_Hand_1_Ca_BS"/>
</dbReference>
<reference evidence="4 5" key="1">
    <citation type="submission" date="2015-08" db="EMBL/GenBank/DDBJ databases">
        <title>Ancestral chromatin configuration constrains chromatin evolution on differentiating sex chromosomes in Drosophila.</title>
        <authorList>
            <person name="Zhou Q."/>
            <person name="Bachtrog D."/>
        </authorList>
    </citation>
    <scope>NUCLEOTIDE SEQUENCE [LARGE SCALE GENOMIC DNA]</scope>
    <source>
        <tissue evidence="4">Whole larvae</tissue>
    </source>
</reference>
<proteinExistence type="predicted"/>
<protein>
    <submittedName>
        <fullName evidence="4">CG11165</fullName>
    </submittedName>
</protein>
<dbReference type="GO" id="GO:0005509">
    <property type="term" value="F:calcium ion binding"/>
    <property type="evidence" value="ECO:0007669"/>
    <property type="project" value="InterPro"/>
</dbReference>
<dbReference type="STRING" id="30019.A0A0M4EHZ5"/>
<dbReference type="AlphaFoldDB" id="A0A0M4EHZ5"/>
<dbReference type="InterPro" id="IPR050230">
    <property type="entry name" value="CALM/Myosin/TropC-like"/>
</dbReference>
<dbReference type="GO" id="GO:0016460">
    <property type="term" value="C:myosin II complex"/>
    <property type="evidence" value="ECO:0007669"/>
    <property type="project" value="TreeGrafter"/>
</dbReference>
<evidence type="ECO:0000259" key="3">
    <source>
        <dbReference type="PROSITE" id="PS50222"/>
    </source>
</evidence>
<dbReference type="EMBL" id="CP012524">
    <property type="protein sequence ID" value="ALC42285.1"/>
    <property type="molecule type" value="Genomic_DNA"/>
</dbReference>
<feature type="domain" description="EF-hand" evidence="3">
    <location>
        <begin position="6"/>
        <end position="41"/>
    </location>
</feature>
<evidence type="ECO:0000256" key="2">
    <source>
        <dbReference type="ARBA" id="ARBA00022837"/>
    </source>
</evidence>
<dbReference type="PROSITE" id="PS50222">
    <property type="entry name" value="EF_HAND_2"/>
    <property type="match status" value="4"/>
</dbReference>
<dbReference type="SMR" id="A0A0M4EHZ5"/>
<accession>A0A0M4EHZ5</accession>
<dbReference type="Proteomes" id="UP000494163">
    <property type="component" value="Chromosome 2R"/>
</dbReference>
<dbReference type="Gene3D" id="1.10.238.10">
    <property type="entry name" value="EF-hand"/>
    <property type="match status" value="2"/>
</dbReference>
<feature type="domain" description="EF-hand" evidence="3">
    <location>
        <begin position="115"/>
        <end position="147"/>
    </location>
</feature>
<dbReference type="FunFam" id="1.10.238.10:FF:000001">
    <property type="entry name" value="Calmodulin 1"/>
    <property type="match status" value="1"/>
</dbReference>
<evidence type="ECO:0000313" key="5">
    <source>
        <dbReference type="Proteomes" id="UP000494163"/>
    </source>
</evidence>
<dbReference type="PANTHER" id="PTHR23048">
    <property type="entry name" value="MYOSIN LIGHT CHAIN 1, 3"/>
    <property type="match status" value="1"/>
</dbReference>
<dbReference type="Pfam" id="PF13499">
    <property type="entry name" value="EF-hand_7"/>
    <property type="match status" value="2"/>
</dbReference>
<gene>
    <name evidence="4" type="ORF">Dbus_chr2Rg1864</name>
</gene>
<sequence length="147" mass="16720">MELSKYEEDEFKAAFDILDVEGDGSITVKEIGVVMRALGKSPTDAELQAIINEVDLDGNGSIEFGEFLQVMILRMCQEPDDDELREAFRVYDKENTGYIGIDQLRFVLMALGQKLTEDELEDIIRDGDEDRDGRLSYEEYCNVMSSK</sequence>
<evidence type="ECO:0000256" key="1">
    <source>
        <dbReference type="ARBA" id="ARBA00022737"/>
    </source>
</evidence>